<sequence>MDFEGSVAMVFESEPGLYLWTMDNVSGELSWTKKFSIEYGLKDLDTEIWLSCYLGAKQFYGRKSLNGEHFTYEILYDYKKKETKYYGLREEYVSMFLTVEESEIAVRMPDDSMKFHAALR</sequence>
<evidence type="ECO:0000313" key="2">
    <source>
        <dbReference type="Proteomes" id="UP001237642"/>
    </source>
</evidence>
<reference evidence="1" key="2">
    <citation type="submission" date="2023-05" db="EMBL/GenBank/DDBJ databases">
        <authorList>
            <person name="Schelkunov M.I."/>
        </authorList>
    </citation>
    <scope>NUCLEOTIDE SEQUENCE</scope>
    <source>
        <strain evidence="1">Hsosn_3</strain>
        <tissue evidence="1">Leaf</tissue>
    </source>
</reference>
<proteinExistence type="predicted"/>
<gene>
    <name evidence="1" type="ORF">POM88_008859</name>
</gene>
<protein>
    <recommendedName>
        <fullName evidence="3">F-box associated domain-containing protein</fullName>
    </recommendedName>
</protein>
<evidence type="ECO:0000313" key="1">
    <source>
        <dbReference type="EMBL" id="KAK1398996.1"/>
    </source>
</evidence>
<reference evidence="1" key="1">
    <citation type="submission" date="2023-02" db="EMBL/GenBank/DDBJ databases">
        <title>Genome of toxic invasive species Heracleum sosnowskyi carries increased number of genes despite the absence of recent whole-genome duplications.</title>
        <authorList>
            <person name="Schelkunov M."/>
            <person name="Shtratnikova V."/>
            <person name="Makarenko M."/>
            <person name="Klepikova A."/>
            <person name="Omelchenko D."/>
            <person name="Novikova G."/>
            <person name="Obukhova E."/>
            <person name="Bogdanov V."/>
            <person name="Penin A."/>
            <person name="Logacheva M."/>
        </authorList>
    </citation>
    <scope>NUCLEOTIDE SEQUENCE</scope>
    <source>
        <strain evidence="1">Hsosn_3</strain>
        <tissue evidence="1">Leaf</tissue>
    </source>
</reference>
<name>A0AAD8JAA6_9APIA</name>
<comment type="caution">
    <text evidence="1">The sequence shown here is derived from an EMBL/GenBank/DDBJ whole genome shotgun (WGS) entry which is preliminary data.</text>
</comment>
<keyword evidence="2" id="KW-1185">Reference proteome</keyword>
<dbReference type="EMBL" id="JAUIZM010000002">
    <property type="protein sequence ID" value="KAK1398996.1"/>
    <property type="molecule type" value="Genomic_DNA"/>
</dbReference>
<accession>A0AAD8JAA6</accession>
<evidence type="ECO:0008006" key="3">
    <source>
        <dbReference type="Google" id="ProtNLM"/>
    </source>
</evidence>
<dbReference type="AlphaFoldDB" id="A0AAD8JAA6"/>
<organism evidence="1 2">
    <name type="scientific">Heracleum sosnowskyi</name>
    <dbReference type="NCBI Taxonomy" id="360622"/>
    <lineage>
        <taxon>Eukaryota</taxon>
        <taxon>Viridiplantae</taxon>
        <taxon>Streptophyta</taxon>
        <taxon>Embryophyta</taxon>
        <taxon>Tracheophyta</taxon>
        <taxon>Spermatophyta</taxon>
        <taxon>Magnoliopsida</taxon>
        <taxon>eudicotyledons</taxon>
        <taxon>Gunneridae</taxon>
        <taxon>Pentapetalae</taxon>
        <taxon>asterids</taxon>
        <taxon>campanulids</taxon>
        <taxon>Apiales</taxon>
        <taxon>Apiaceae</taxon>
        <taxon>Apioideae</taxon>
        <taxon>apioid superclade</taxon>
        <taxon>Tordylieae</taxon>
        <taxon>Tordyliinae</taxon>
        <taxon>Heracleum</taxon>
    </lineage>
</organism>
<dbReference type="Proteomes" id="UP001237642">
    <property type="component" value="Unassembled WGS sequence"/>
</dbReference>